<dbReference type="AlphaFoldDB" id="A0A2I2KI90"/>
<protein>
    <submittedName>
        <fullName evidence="1">Uncharacterized protein</fullName>
    </submittedName>
</protein>
<gene>
    <name evidence="1" type="ORF">FRACA_10144</name>
</gene>
<organism evidence="1 2">
    <name type="scientific">Frankia canadensis</name>
    <dbReference type="NCBI Taxonomy" id="1836972"/>
    <lineage>
        <taxon>Bacteria</taxon>
        <taxon>Bacillati</taxon>
        <taxon>Actinomycetota</taxon>
        <taxon>Actinomycetes</taxon>
        <taxon>Frankiales</taxon>
        <taxon>Frankiaceae</taxon>
        <taxon>Frankia</taxon>
    </lineage>
</organism>
<keyword evidence="2" id="KW-1185">Reference proteome</keyword>
<name>A0A2I2KI90_9ACTN</name>
<dbReference type="EMBL" id="FZMO01000001">
    <property type="protein sequence ID" value="SNQ45385.1"/>
    <property type="molecule type" value="Genomic_DNA"/>
</dbReference>
<evidence type="ECO:0000313" key="2">
    <source>
        <dbReference type="Proteomes" id="UP000234331"/>
    </source>
</evidence>
<sequence length="634" mass="65941">MWHDGNLLTDLTGALRAGGVDAVVTTGAVPPLPRERGGAPVTMVAGSGVDGRLLRLAGVVNGSDVVALPSAGEPRRVPNGRRALVVADQVGTPRTELRVGVDMLDRAGVAWGLVLAADPLLARFALLKALLVQIAPTTGRAAVISGSYATPFDIAGPSTSGHADDRPGALFTSRCDVLLLNGHANAFDASVGPGAVLCARAGRIHDRGPAVLPCFNDGTCFRQPSSGGRRLVALMETDATVLVLSGCELMPLGPSWFRAESSLAHQAAASRSLATIVSSDVSQGVLELDLLTMALIADGRPLGEVVRAVNDRRRRHGGPGPGTGTGASGPFVLLGNPALVLTGSPPVPVPCRSVPLADGGRRWHIDLTDVGPLPAEGALVRAEMTLEESAPFLLLQRRSPDGWCRGVHHAGAGGGALYAWVAGAGAQELVVDTLGQEPWQPVRGVLAGHLANGPFWTLFLEDCRQALAGADRSTEPIERLQADTPSLIRTLASGDVALRAPAGVLIDEAAGDAVCAALWRMLHGWQRRLLDAVVHGVAEVGRLHSYGSSPYLHLVRSLESAGPCPCGEGTLTRQVFETSGGQVRRVEALCATCGGGIDDDGRHRVLLERQPVGTLAIARRMVQVAGAPGDRHPW</sequence>
<evidence type="ECO:0000313" key="1">
    <source>
        <dbReference type="EMBL" id="SNQ45385.1"/>
    </source>
</evidence>
<accession>A0A2I2KI90</accession>
<proteinExistence type="predicted"/>
<reference evidence="1 2" key="1">
    <citation type="submission" date="2017-06" db="EMBL/GenBank/DDBJ databases">
        <authorList>
            <person name="Kim H.J."/>
            <person name="Triplett B.A."/>
        </authorList>
    </citation>
    <scope>NUCLEOTIDE SEQUENCE [LARGE SCALE GENOMIC DNA]</scope>
    <source>
        <strain evidence="1">FRACA_ARgP5</strain>
    </source>
</reference>
<dbReference type="Proteomes" id="UP000234331">
    <property type="component" value="Unassembled WGS sequence"/>
</dbReference>